<feature type="region of interest" description="Disordered" evidence="1">
    <location>
        <begin position="45"/>
        <end position="66"/>
    </location>
</feature>
<evidence type="ECO:0000313" key="3">
    <source>
        <dbReference type="Proteomes" id="UP000276215"/>
    </source>
</evidence>
<feature type="compositionally biased region" description="Polar residues" evidence="1">
    <location>
        <begin position="307"/>
        <end position="325"/>
    </location>
</feature>
<dbReference type="EMBL" id="ML120354">
    <property type="protein sequence ID" value="RPB05074.1"/>
    <property type="molecule type" value="Genomic_DNA"/>
</dbReference>
<organism evidence="2 3">
    <name type="scientific">Choiromyces venosus 120613-1</name>
    <dbReference type="NCBI Taxonomy" id="1336337"/>
    <lineage>
        <taxon>Eukaryota</taxon>
        <taxon>Fungi</taxon>
        <taxon>Dikarya</taxon>
        <taxon>Ascomycota</taxon>
        <taxon>Pezizomycotina</taxon>
        <taxon>Pezizomycetes</taxon>
        <taxon>Pezizales</taxon>
        <taxon>Tuberaceae</taxon>
        <taxon>Choiromyces</taxon>
    </lineage>
</organism>
<feature type="compositionally biased region" description="Polar residues" evidence="1">
    <location>
        <begin position="765"/>
        <end position="774"/>
    </location>
</feature>
<gene>
    <name evidence="2" type="ORF">L873DRAFT_1785754</name>
</gene>
<reference evidence="2 3" key="1">
    <citation type="journal article" date="2018" name="Nat. Ecol. Evol.">
        <title>Pezizomycetes genomes reveal the molecular basis of ectomycorrhizal truffle lifestyle.</title>
        <authorList>
            <person name="Murat C."/>
            <person name="Payen T."/>
            <person name="Noel B."/>
            <person name="Kuo A."/>
            <person name="Morin E."/>
            <person name="Chen J."/>
            <person name="Kohler A."/>
            <person name="Krizsan K."/>
            <person name="Balestrini R."/>
            <person name="Da Silva C."/>
            <person name="Montanini B."/>
            <person name="Hainaut M."/>
            <person name="Levati E."/>
            <person name="Barry K.W."/>
            <person name="Belfiori B."/>
            <person name="Cichocki N."/>
            <person name="Clum A."/>
            <person name="Dockter R.B."/>
            <person name="Fauchery L."/>
            <person name="Guy J."/>
            <person name="Iotti M."/>
            <person name="Le Tacon F."/>
            <person name="Lindquist E.A."/>
            <person name="Lipzen A."/>
            <person name="Malagnac F."/>
            <person name="Mello A."/>
            <person name="Molinier V."/>
            <person name="Miyauchi S."/>
            <person name="Poulain J."/>
            <person name="Riccioni C."/>
            <person name="Rubini A."/>
            <person name="Sitrit Y."/>
            <person name="Splivallo R."/>
            <person name="Traeger S."/>
            <person name="Wang M."/>
            <person name="Zifcakova L."/>
            <person name="Wipf D."/>
            <person name="Zambonelli A."/>
            <person name="Paolocci F."/>
            <person name="Nowrousian M."/>
            <person name="Ottonello S."/>
            <person name="Baldrian P."/>
            <person name="Spatafora J.W."/>
            <person name="Henrissat B."/>
            <person name="Nagy L.G."/>
            <person name="Aury J.M."/>
            <person name="Wincker P."/>
            <person name="Grigoriev I.V."/>
            <person name="Bonfante P."/>
            <person name="Martin F.M."/>
        </authorList>
    </citation>
    <scope>NUCLEOTIDE SEQUENCE [LARGE SCALE GENOMIC DNA]</scope>
    <source>
        <strain evidence="2 3">120613-1</strain>
    </source>
</reference>
<dbReference type="Proteomes" id="UP000276215">
    <property type="component" value="Unassembled WGS sequence"/>
</dbReference>
<feature type="compositionally biased region" description="Low complexity" evidence="1">
    <location>
        <begin position="328"/>
        <end position="345"/>
    </location>
</feature>
<evidence type="ECO:0000256" key="1">
    <source>
        <dbReference type="SAM" id="MobiDB-lite"/>
    </source>
</evidence>
<dbReference type="AlphaFoldDB" id="A0A3N4K3D4"/>
<feature type="region of interest" description="Disordered" evidence="1">
    <location>
        <begin position="220"/>
        <end position="281"/>
    </location>
</feature>
<feature type="region of interest" description="Disordered" evidence="1">
    <location>
        <begin position="130"/>
        <end position="152"/>
    </location>
</feature>
<keyword evidence="3" id="KW-1185">Reference proteome</keyword>
<accession>A0A3N4K3D4</accession>
<protein>
    <submittedName>
        <fullName evidence="2">Uncharacterized protein</fullName>
    </submittedName>
</protein>
<feature type="region of interest" description="Disordered" evidence="1">
    <location>
        <begin position="729"/>
        <end position="774"/>
    </location>
</feature>
<sequence>MSCLAELFSCLRSRKDNGIDDSTGVKSLISPSAFLLHPSNASLLPAVGESSSHRLPAPQRPQRPQRPEHAYIVEKGMVYPPDPGARDSSASVDYFSDHNYTTVIRKRKESLAADAALYSQKYMSSRPQLITENQDMSDNRDNRGDWGTSNDDIGLKQLPKIYAGAMSPMRMPSPSSKAPVATDDLVPSSSFFSLLEEYDPSPVKYSSSLGKSGTYREATLSLSTERRDVNREKQQGVTETVGSLDRRAPYHQKALPDCLEDQTVDDSAKSQENLDSGRGVADEHFSEFATELGITSDLYDKKKLEDSSGNTIGISSRRGNNSSALNKPIISPGEDSSSSGSTTNLDSSINFSRIRALVAPSRENLISSESLLSYGPTKSNFRKGNFLTPSEIGALEESANLLSSVQDYGRSPHTDDSSIYSSEYTSRPSLVGMRGSSLEISGLAFPSAVPCSTTPNQTPDSYQALDARLSKDLIGVPIFYPPAGRVRPQDIRTIRSIYPDRFPHCSQNSRRVTDHNIFENRRDNNHKVGEGINNIQVQQRSSSYGAAAARMGNSPLTFADVSHEEYSNQPGLSFIGNRSFSPRTGYSSGNAGAPVASSEDDSRMMTRASTTARRLKSSISLGDRLRKHGRRNGGAEARRRASTNSLGNHTTPGTENIDENDDTKNKVLGRRLNMSQSLSRLKNRIHPMSGLKYELNPKTPGNTAVYHLSSFKPGGAFYDKDKERITLESDSEKEIEEESKNSMGIDKSSERVLARRTENRPIEPSSGSLGNNVSNIEANPGLNITGYEDCVMLPFSLTSFETLAESHCSQEKVDKLPSHLNIPTINERIS</sequence>
<proteinExistence type="predicted"/>
<feature type="compositionally biased region" description="Polar residues" evidence="1">
    <location>
        <begin position="642"/>
        <end position="654"/>
    </location>
</feature>
<feature type="region of interest" description="Disordered" evidence="1">
    <location>
        <begin position="585"/>
        <end position="662"/>
    </location>
</feature>
<name>A0A3N4K3D4_9PEZI</name>
<dbReference type="OrthoDB" id="5415994at2759"/>
<evidence type="ECO:0000313" key="2">
    <source>
        <dbReference type="EMBL" id="RPB05074.1"/>
    </source>
</evidence>
<feature type="region of interest" description="Disordered" evidence="1">
    <location>
        <begin position="305"/>
        <end position="345"/>
    </location>
</feature>
<feature type="compositionally biased region" description="Basic and acidic residues" evidence="1">
    <location>
        <begin position="747"/>
        <end position="761"/>
    </location>
</feature>
<feature type="compositionally biased region" description="Basic and acidic residues" evidence="1">
    <location>
        <begin position="224"/>
        <end position="234"/>
    </location>
</feature>